<keyword evidence="2" id="KW-0479">Metal-binding</keyword>
<evidence type="ECO:0000313" key="4">
    <source>
        <dbReference type="Proteomes" id="UP001482231"/>
    </source>
</evidence>
<keyword evidence="4" id="KW-1185">Reference proteome</keyword>
<dbReference type="PANTHER" id="PTHR13799">
    <property type="entry name" value="NGG1 INTERACTING FACTOR 3"/>
    <property type="match status" value="1"/>
</dbReference>
<dbReference type="Proteomes" id="UP001482231">
    <property type="component" value="Unassembled WGS sequence"/>
</dbReference>
<reference evidence="3 4" key="1">
    <citation type="submission" date="2024-02" db="EMBL/GenBank/DDBJ databases">
        <title>New thermophilic sulfur-oxidizing bacteria from a hot springs of the Uzon caldera (Kamchatka, Russia).</title>
        <authorList>
            <person name="Dukat A.M."/>
            <person name="Elcheninov A.G."/>
            <person name="Frolov E.N."/>
        </authorList>
    </citation>
    <scope>NUCLEOTIDE SEQUENCE [LARGE SCALE GENOMIC DNA]</scope>
    <source>
        <strain evidence="3 4">AK1</strain>
    </source>
</reference>
<accession>A0ABV0EFK1</accession>
<protein>
    <submittedName>
        <fullName evidence="3">Nif3-like dinuclear metal center hexameric protein</fullName>
    </submittedName>
</protein>
<dbReference type="PANTHER" id="PTHR13799:SF14">
    <property type="entry name" value="GTP CYCLOHYDROLASE 1 TYPE 2 HOMOLOG"/>
    <property type="match status" value="1"/>
</dbReference>
<dbReference type="SUPFAM" id="SSF102705">
    <property type="entry name" value="NIF3 (NGG1p interacting factor 3)-like"/>
    <property type="match status" value="1"/>
</dbReference>
<dbReference type="Pfam" id="PF01784">
    <property type="entry name" value="DUF34_NIF3"/>
    <property type="match status" value="1"/>
</dbReference>
<dbReference type="NCBIfam" id="TIGR00486">
    <property type="entry name" value="YbgI_SA1388"/>
    <property type="match status" value="1"/>
</dbReference>
<organism evidence="3 4">
    <name type="scientific">Thiobacter aerophilum</name>
    <dbReference type="NCBI Taxonomy" id="3121275"/>
    <lineage>
        <taxon>Bacteria</taxon>
        <taxon>Pseudomonadati</taxon>
        <taxon>Pseudomonadota</taxon>
        <taxon>Betaproteobacteria</taxon>
        <taxon>Burkholderiales</taxon>
        <taxon>Thiobacteraceae</taxon>
        <taxon>Thiobacter</taxon>
    </lineage>
</organism>
<gene>
    <name evidence="3" type="ORF">V6E02_03340</name>
</gene>
<name>A0ABV0EFK1_9BURK</name>
<proteinExistence type="inferred from homology"/>
<sequence>MRLEDLDHYTRALLDVSRFRDYCPNGLQVEGRAEVLRIVTGVSASLALLEAAIAAGADAVLVHHGYFWKNEPAPIVGVKRARIGLLLAHEVSLFAFHLPLDAHPELGNNARLGRRLGLTVEEWTGEQGLIALGRLSAPCLLGEFAARVEHALGRTPLVVGERDRPLKRIAWCSGGAQGYFETVAALGVDAYLTGEASEHNVHFARESGVAFIAAGHHATERDGIQALGDHLAAQFGLEHRFIDIPNPV</sequence>
<evidence type="ECO:0000256" key="1">
    <source>
        <dbReference type="ARBA" id="ARBA00006964"/>
    </source>
</evidence>
<dbReference type="InterPro" id="IPR036069">
    <property type="entry name" value="DUF34/NIF3_sf"/>
</dbReference>
<dbReference type="Gene3D" id="3.40.1390.30">
    <property type="entry name" value="NIF3 (NGG1p interacting factor 3)-like"/>
    <property type="match status" value="2"/>
</dbReference>
<comment type="similarity">
    <text evidence="1">Belongs to the GTP cyclohydrolase I type 2/NIF3 family.</text>
</comment>
<evidence type="ECO:0000256" key="2">
    <source>
        <dbReference type="ARBA" id="ARBA00022723"/>
    </source>
</evidence>
<dbReference type="InterPro" id="IPR002678">
    <property type="entry name" value="DUF34/NIF3"/>
</dbReference>
<dbReference type="EMBL" id="JBAJEX010000002">
    <property type="protein sequence ID" value="MEO1766248.1"/>
    <property type="molecule type" value="Genomic_DNA"/>
</dbReference>
<dbReference type="RefSeq" id="WP_347307150.1">
    <property type="nucleotide sequence ID" value="NZ_JBAJEX010000002.1"/>
</dbReference>
<comment type="caution">
    <text evidence="3">The sequence shown here is derived from an EMBL/GenBank/DDBJ whole genome shotgun (WGS) entry which is preliminary data.</text>
</comment>
<evidence type="ECO:0000313" key="3">
    <source>
        <dbReference type="EMBL" id="MEO1766248.1"/>
    </source>
</evidence>